<comment type="caution">
    <text evidence="1">The sequence shown here is derived from an EMBL/GenBank/DDBJ whole genome shotgun (WGS) entry which is preliminary data.</text>
</comment>
<evidence type="ECO:0000313" key="2">
    <source>
        <dbReference type="Proteomes" id="UP000031004"/>
    </source>
</evidence>
<organism evidence="1 2">
    <name type="scientific">Mycolicibacterium setense</name>
    <dbReference type="NCBI Taxonomy" id="431269"/>
    <lineage>
        <taxon>Bacteria</taxon>
        <taxon>Bacillati</taxon>
        <taxon>Actinomycetota</taxon>
        <taxon>Actinomycetes</taxon>
        <taxon>Mycobacteriales</taxon>
        <taxon>Mycobacteriaceae</taxon>
        <taxon>Mycolicibacterium</taxon>
    </lineage>
</organism>
<dbReference type="Proteomes" id="UP000031004">
    <property type="component" value="Unassembled WGS sequence"/>
</dbReference>
<keyword evidence="1" id="KW-0378">Hydrolase</keyword>
<sequence>MGNAAVDLTVRRMKFGFDARPTGDKYFADGSIVFSHTVALLSAIFPPGEDIFVRSVRRYLDEITDPELRKRVLGFIGQEKTHGLQHRELNEQLAAMGYPTAWFEYLLQSTERMEKFLDKQYPSPDRLVRLRHFFLGFTVAAEHFTAVWAENILNSPEIQTMMYDPEIRNLLNWHALEELEHKSVAFDVYRALGVPESTRIRWMRFDSNLGIPILLAFAWLSIIATDADGRRQPWRILRETVQMLRNPMWKGFYSAMRPFKDPGFHPDQIDNTELLETWHRELFGDDGQLAGHLK</sequence>
<dbReference type="PANTHER" id="PTHR39456:SF1">
    <property type="entry name" value="METAL-DEPENDENT HYDROLASE"/>
    <property type="match status" value="1"/>
</dbReference>
<gene>
    <name evidence="1" type="ORF">QQ44_10280</name>
</gene>
<dbReference type="PANTHER" id="PTHR39456">
    <property type="entry name" value="METAL-DEPENDENT HYDROLASE"/>
    <property type="match status" value="1"/>
</dbReference>
<protein>
    <submittedName>
        <fullName evidence="1">Metal-dependent hydrolase</fullName>
    </submittedName>
</protein>
<dbReference type="InterPro" id="IPR016516">
    <property type="entry name" value="UCP07580"/>
</dbReference>
<reference evidence="1 2" key="1">
    <citation type="submission" date="2014-11" db="EMBL/GenBank/DDBJ databases">
        <title>Mycobacterium setense Manresensis Genome.</title>
        <authorList>
            <person name="Rech G."/>
            <person name="Sumoy L."/>
        </authorList>
    </citation>
    <scope>NUCLEOTIDE SEQUENCE [LARGE SCALE GENOMIC DNA]</scope>
    <source>
        <strain evidence="1 2">Manresensis</strain>
    </source>
</reference>
<dbReference type="GO" id="GO:0016787">
    <property type="term" value="F:hydrolase activity"/>
    <property type="evidence" value="ECO:0007669"/>
    <property type="project" value="UniProtKB-KW"/>
</dbReference>
<name>A0ABR4YV96_9MYCO</name>
<accession>A0ABR4YV96</accession>
<evidence type="ECO:0000313" key="1">
    <source>
        <dbReference type="EMBL" id="KHO26142.1"/>
    </source>
</evidence>
<keyword evidence="2" id="KW-1185">Reference proteome</keyword>
<dbReference type="EMBL" id="JTLZ01000005">
    <property type="protein sequence ID" value="KHO26142.1"/>
    <property type="molecule type" value="Genomic_DNA"/>
</dbReference>
<dbReference type="PIRSF" id="PIRSF007580">
    <property type="entry name" value="UCP07580"/>
    <property type="match status" value="1"/>
</dbReference>
<dbReference type="Pfam" id="PF10118">
    <property type="entry name" value="Metal_hydrol"/>
    <property type="match status" value="1"/>
</dbReference>
<dbReference type="RefSeq" id="WP_039319171.1">
    <property type="nucleotide sequence ID" value="NZ_JTLZ01000005.1"/>
</dbReference>
<proteinExistence type="predicted"/>